<dbReference type="Pfam" id="PF00069">
    <property type="entry name" value="Pkinase"/>
    <property type="match status" value="1"/>
</dbReference>
<evidence type="ECO:0000256" key="3">
    <source>
        <dbReference type="ARBA" id="ARBA00022741"/>
    </source>
</evidence>
<keyword evidence="5" id="KW-0067">ATP-binding</keyword>
<dbReference type="InterPro" id="IPR011009">
    <property type="entry name" value="Kinase-like_dom_sf"/>
</dbReference>
<dbReference type="PANTHER" id="PTHR24353">
    <property type="entry name" value="CYCLIC NUCLEOTIDE-DEPENDENT PROTEIN KINASE"/>
    <property type="match status" value="1"/>
</dbReference>
<feature type="domain" description="Protein kinase" evidence="6">
    <location>
        <begin position="1"/>
        <end position="250"/>
    </location>
</feature>
<keyword evidence="1" id="KW-0723">Serine/threonine-protein kinase</keyword>
<dbReference type="InParanoid" id="C5L3G3"/>
<dbReference type="OrthoDB" id="6764942at2759"/>
<dbReference type="OMA" id="HARMRTI"/>
<keyword evidence="8" id="KW-1185">Reference proteome</keyword>
<dbReference type="GO" id="GO:0004691">
    <property type="term" value="F:cAMP-dependent protein kinase activity"/>
    <property type="evidence" value="ECO:0007669"/>
    <property type="project" value="TreeGrafter"/>
</dbReference>
<evidence type="ECO:0000313" key="8">
    <source>
        <dbReference type="Proteomes" id="UP000007800"/>
    </source>
</evidence>
<dbReference type="EMBL" id="GG678922">
    <property type="protein sequence ID" value="EER08542.1"/>
    <property type="molecule type" value="Genomic_DNA"/>
</dbReference>
<gene>
    <name evidence="7" type="ORF">Pmar_PMAR017592</name>
</gene>
<dbReference type="GO" id="GO:0005524">
    <property type="term" value="F:ATP binding"/>
    <property type="evidence" value="ECO:0007669"/>
    <property type="project" value="UniProtKB-KW"/>
</dbReference>
<dbReference type="GeneID" id="9042154"/>
<evidence type="ECO:0000256" key="1">
    <source>
        <dbReference type="ARBA" id="ARBA00022527"/>
    </source>
</evidence>
<evidence type="ECO:0000256" key="2">
    <source>
        <dbReference type="ARBA" id="ARBA00022679"/>
    </source>
</evidence>
<dbReference type="SMART" id="SM00220">
    <property type="entry name" value="S_TKc"/>
    <property type="match status" value="1"/>
</dbReference>
<name>C5L3G3_PERM5</name>
<sequence>MALKCVKKANHSRSLKVLERERDLLTKVDHPCIVRQAATLQDEKYVYFLLECCAGGDLHARMRTIGLFSLEAGKFVAGSVHSALQHLHGHHHIIFRDLKPENLLLDTRGYLKLADFGTAKKFTPGSPEKTYSLVGSPHYMAPEVILGTGYSYEYDYWSLGVILFECLFGPKPFGEELRDTEHLQIFNRIVRADSDPLSFHPFLTPQLDSEERDSCEQTISALLCYDSHDRAGNIRRISEFGILRGYHPALIWGRLSVSPLMPDTTARGTA</sequence>
<evidence type="ECO:0000256" key="5">
    <source>
        <dbReference type="ARBA" id="ARBA00022840"/>
    </source>
</evidence>
<evidence type="ECO:0000256" key="4">
    <source>
        <dbReference type="ARBA" id="ARBA00022777"/>
    </source>
</evidence>
<dbReference type="GO" id="GO:0005952">
    <property type="term" value="C:cAMP-dependent protein kinase complex"/>
    <property type="evidence" value="ECO:0007669"/>
    <property type="project" value="TreeGrafter"/>
</dbReference>
<protein>
    <submittedName>
        <fullName evidence="7">cAMP-dependent protein kinase catalytic subunit isoform 2, putative</fullName>
    </submittedName>
</protein>
<dbReference type="SUPFAM" id="SSF56112">
    <property type="entry name" value="Protein kinase-like (PK-like)"/>
    <property type="match status" value="1"/>
</dbReference>
<dbReference type="Proteomes" id="UP000007800">
    <property type="component" value="Unassembled WGS sequence"/>
</dbReference>
<reference evidence="7 8" key="1">
    <citation type="submission" date="2008-07" db="EMBL/GenBank/DDBJ databases">
        <authorList>
            <person name="El-Sayed N."/>
            <person name="Caler E."/>
            <person name="Inman J."/>
            <person name="Amedeo P."/>
            <person name="Hass B."/>
            <person name="Wortman J."/>
        </authorList>
    </citation>
    <scope>NUCLEOTIDE SEQUENCE [LARGE SCALE GENOMIC DNA]</scope>
    <source>
        <strain evidence="8">ATCC 50983 / TXsc</strain>
    </source>
</reference>
<dbReference type="PANTHER" id="PTHR24353:SF37">
    <property type="entry name" value="CAMP-DEPENDENT PROTEIN KINASE CATALYTIC SUBUNIT PRKX"/>
    <property type="match status" value="1"/>
</dbReference>
<proteinExistence type="predicted"/>
<evidence type="ECO:0000313" key="7">
    <source>
        <dbReference type="EMBL" id="EER08542.1"/>
    </source>
</evidence>
<evidence type="ECO:0000259" key="6">
    <source>
        <dbReference type="PROSITE" id="PS50011"/>
    </source>
</evidence>
<dbReference type="PROSITE" id="PS50011">
    <property type="entry name" value="PROTEIN_KINASE_DOM"/>
    <property type="match status" value="1"/>
</dbReference>
<dbReference type="RefSeq" id="XP_002776726.1">
    <property type="nucleotide sequence ID" value="XM_002776680.1"/>
</dbReference>
<dbReference type="Gene3D" id="3.30.200.20">
    <property type="entry name" value="Phosphorylase Kinase, domain 1"/>
    <property type="match status" value="1"/>
</dbReference>
<organism evidence="8">
    <name type="scientific">Perkinsus marinus (strain ATCC 50983 / TXsc)</name>
    <dbReference type="NCBI Taxonomy" id="423536"/>
    <lineage>
        <taxon>Eukaryota</taxon>
        <taxon>Sar</taxon>
        <taxon>Alveolata</taxon>
        <taxon>Perkinsozoa</taxon>
        <taxon>Perkinsea</taxon>
        <taxon>Perkinsida</taxon>
        <taxon>Perkinsidae</taxon>
        <taxon>Perkinsus</taxon>
    </lineage>
</organism>
<keyword evidence="4 7" id="KW-0418">Kinase</keyword>
<dbReference type="InterPro" id="IPR000719">
    <property type="entry name" value="Prot_kinase_dom"/>
</dbReference>
<keyword evidence="3" id="KW-0547">Nucleotide-binding</keyword>
<dbReference type="Gene3D" id="1.10.510.10">
    <property type="entry name" value="Transferase(Phosphotransferase) domain 1"/>
    <property type="match status" value="1"/>
</dbReference>
<dbReference type="AlphaFoldDB" id="C5L3G3"/>
<accession>C5L3G3</accession>
<keyword evidence="2" id="KW-0808">Transferase</keyword>